<gene>
    <name evidence="1" type="ORF">PANT_7d00253</name>
</gene>
<evidence type="ECO:0000313" key="2">
    <source>
        <dbReference type="Proteomes" id="UP000011976"/>
    </source>
</evidence>
<proteinExistence type="predicted"/>
<evidence type="ECO:0000313" key="1">
    <source>
        <dbReference type="EMBL" id="GAC72742.1"/>
    </source>
</evidence>
<dbReference type="AlphaFoldDB" id="M9MDN1"/>
<name>M9MDN1_PSEA3</name>
<organism evidence="1 2">
    <name type="scientific">Pseudozyma antarctica (strain T-34)</name>
    <name type="common">Yeast</name>
    <name type="synonym">Candida antarctica</name>
    <dbReference type="NCBI Taxonomy" id="1151754"/>
    <lineage>
        <taxon>Eukaryota</taxon>
        <taxon>Fungi</taxon>
        <taxon>Dikarya</taxon>
        <taxon>Basidiomycota</taxon>
        <taxon>Ustilaginomycotina</taxon>
        <taxon>Ustilaginomycetes</taxon>
        <taxon>Ustilaginales</taxon>
        <taxon>Ustilaginaceae</taxon>
        <taxon>Moesziomyces</taxon>
    </lineage>
</organism>
<reference evidence="2" key="1">
    <citation type="journal article" date="2013" name="Genome Announc.">
        <title>Genome sequence of the basidiomycetous yeast Pseudozyma antarctica T-34, a producer of the glycolipid biosurfactants mannosylerythritol lipids.</title>
        <authorList>
            <person name="Morita T."/>
            <person name="Koike H."/>
            <person name="Koyama Y."/>
            <person name="Hagiwara H."/>
            <person name="Ito E."/>
            <person name="Fukuoka T."/>
            <person name="Imura T."/>
            <person name="Machida M."/>
            <person name="Kitamoto D."/>
        </authorList>
    </citation>
    <scope>NUCLEOTIDE SEQUENCE [LARGE SCALE GENOMIC DNA]</scope>
    <source>
        <strain evidence="2">T-34</strain>
    </source>
</reference>
<protein>
    <submittedName>
        <fullName evidence="1">Uncharacterized protein</fullName>
    </submittedName>
</protein>
<sequence length="116" mass="12447">MAEATETFARAGRIGTNVAMDVADMPGSAYIADEIADVSPSMDEMDDVPGPVQLAAARGSLEQTLHTSRDIDLGEPIKIARNKARSSEAVFVRKTCIGHGLRDQIDKKLAMGYNLI</sequence>
<dbReference type="Proteomes" id="UP000011976">
    <property type="component" value="Unassembled WGS sequence"/>
</dbReference>
<accession>M9MDN1</accession>
<dbReference type="EMBL" id="DF196773">
    <property type="protein sequence ID" value="GAC72742.1"/>
    <property type="molecule type" value="Genomic_DNA"/>
</dbReference>